<dbReference type="AlphaFoldDB" id="A0A940NU34"/>
<dbReference type="Proteomes" id="UP000682134">
    <property type="component" value="Unassembled WGS sequence"/>
</dbReference>
<evidence type="ECO:0000313" key="2">
    <source>
        <dbReference type="Proteomes" id="UP000682134"/>
    </source>
</evidence>
<gene>
    <name evidence="1" type="ORF">J5Y03_18520</name>
</gene>
<dbReference type="EMBL" id="JAGIYQ010000019">
    <property type="protein sequence ID" value="MBP0727147.1"/>
    <property type="molecule type" value="Genomic_DNA"/>
</dbReference>
<accession>A0A940NU34</accession>
<comment type="caution">
    <text evidence="1">The sequence shown here is derived from an EMBL/GenBank/DDBJ whole genome shotgun (WGS) entry which is preliminary data.</text>
</comment>
<organism evidence="1 2">
    <name type="scientific">Gottfriedia endophytica</name>
    <dbReference type="NCBI Taxonomy" id="2820819"/>
    <lineage>
        <taxon>Bacteria</taxon>
        <taxon>Bacillati</taxon>
        <taxon>Bacillota</taxon>
        <taxon>Bacilli</taxon>
        <taxon>Bacillales</taxon>
        <taxon>Bacillaceae</taxon>
        <taxon>Gottfriedia</taxon>
    </lineage>
</organism>
<name>A0A940NU34_9BACI</name>
<proteinExistence type="predicted"/>
<sequence length="70" mass="8481">MKVVYYIDDQVIYKTKTDDLKGLITAIEKSDKLAIQQKLYSLDRFQLSYYKSEKDHWKEEFMVFLKNHAK</sequence>
<dbReference type="RefSeq" id="WP_209407478.1">
    <property type="nucleotide sequence ID" value="NZ_JAGIYQ010000019.1"/>
</dbReference>
<reference evidence="1" key="1">
    <citation type="submission" date="2021-04" db="EMBL/GenBank/DDBJ databases">
        <title>Genome seq and assembly of Bacillus sp.</title>
        <authorList>
            <person name="Chhetri G."/>
        </authorList>
    </citation>
    <scope>NUCLEOTIDE SEQUENCE</scope>
    <source>
        <strain evidence="1">RG28</strain>
    </source>
</reference>
<evidence type="ECO:0000313" key="1">
    <source>
        <dbReference type="EMBL" id="MBP0727147.1"/>
    </source>
</evidence>
<protein>
    <submittedName>
        <fullName evidence="1">Uncharacterized protein</fullName>
    </submittedName>
</protein>
<keyword evidence="2" id="KW-1185">Reference proteome</keyword>